<dbReference type="Gene3D" id="2.40.50.870">
    <property type="entry name" value="Protein of unknown function (DUF3299)"/>
    <property type="match status" value="1"/>
</dbReference>
<feature type="region of interest" description="Disordered" evidence="1">
    <location>
        <begin position="43"/>
        <end position="158"/>
    </location>
</feature>
<comment type="caution">
    <text evidence="3">The sequence shown here is derived from an EMBL/GenBank/DDBJ whole genome shotgun (WGS) entry which is preliminary data.</text>
</comment>
<feature type="compositionally biased region" description="Low complexity" evidence="1">
    <location>
        <begin position="107"/>
        <end position="117"/>
    </location>
</feature>
<feature type="compositionally biased region" description="Low complexity" evidence="1">
    <location>
        <begin position="134"/>
        <end position="156"/>
    </location>
</feature>
<reference evidence="3 4" key="1">
    <citation type="submission" date="2022-12" db="EMBL/GenBank/DDBJ databases">
        <title>Draft genome sequence of Paenibacillus sp. dW9.</title>
        <authorList>
            <person name="Choi E.-W."/>
            <person name="Kim D.-U."/>
        </authorList>
    </citation>
    <scope>NUCLEOTIDE SEQUENCE [LARGE SCALE GENOMIC DNA]</scope>
    <source>
        <strain evidence="4">dW9</strain>
    </source>
</reference>
<keyword evidence="2" id="KW-0732">Signal</keyword>
<name>A0ABT4Q790_9BACL</name>
<dbReference type="EMBL" id="JAQAGZ010000005">
    <property type="protein sequence ID" value="MCZ8512699.1"/>
    <property type="molecule type" value="Genomic_DNA"/>
</dbReference>
<protein>
    <recommendedName>
        <fullName evidence="5">DUF3299 domain-containing protein</fullName>
    </recommendedName>
</protein>
<dbReference type="PROSITE" id="PS51257">
    <property type="entry name" value="PROKAR_LIPOPROTEIN"/>
    <property type="match status" value="1"/>
</dbReference>
<evidence type="ECO:0008006" key="5">
    <source>
        <dbReference type="Google" id="ProtNLM"/>
    </source>
</evidence>
<feature type="compositionally biased region" description="Polar residues" evidence="1">
    <location>
        <begin position="76"/>
        <end position="85"/>
    </location>
</feature>
<evidence type="ECO:0000313" key="3">
    <source>
        <dbReference type="EMBL" id="MCZ8512699.1"/>
    </source>
</evidence>
<sequence>MLLKVNSRLVSAACLTALTLFASGCNQPAPPLTGGAVDLSVQGTQAASGTEAPKQAGEKAKETAKPAPPQEPIASDQPQISSDKTASPADRSGSVAANGTEAPKEPAPAAAKSAESPKPAPPVNQAPPDPAQPPVSGQPAKAEPPAKQAEAAGSAAKAEENIVKQAGKPGTLTFQELYSEVTVRGIKFSEKVNGLNGKKVEMSGYMAPPLAAKVDFFVLTKVALTICPFCSSDADWPQDIVVVFMPKDKAIAPTDHPVKVTGTLSVGSQTDDKTGFVSLVRIMADKVEVLK</sequence>
<accession>A0ABT4Q790</accession>
<dbReference type="Proteomes" id="UP001527882">
    <property type="component" value="Unassembled WGS sequence"/>
</dbReference>
<feature type="chain" id="PRO_5045368145" description="DUF3299 domain-containing protein" evidence="2">
    <location>
        <begin position="23"/>
        <end position="291"/>
    </location>
</feature>
<feature type="signal peptide" evidence="2">
    <location>
        <begin position="1"/>
        <end position="22"/>
    </location>
</feature>
<feature type="compositionally biased region" description="Pro residues" evidence="1">
    <location>
        <begin position="118"/>
        <end position="133"/>
    </location>
</feature>
<organism evidence="3 4">
    <name type="scientific">Paenibacillus gyeongsangnamensis</name>
    <dbReference type="NCBI Taxonomy" id="3388067"/>
    <lineage>
        <taxon>Bacteria</taxon>
        <taxon>Bacillati</taxon>
        <taxon>Bacillota</taxon>
        <taxon>Bacilli</taxon>
        <taxon>Bacillales</taxon>
        <taxon>Paenibacillaceae</taxon>
        <taxon>Paenibacillus</taxon>
    </lineage>
</organism>
<keyword evidence="4" id="KW-1185">Reference proteome</keyword>
<evidence type="ECO:0000256" key="2">
    <source>
        <dbReference type="SAM" id="SignalP"/>
    </source>
</evidence>
<evidence type="ECO:0000256" key="1">
    <source>
        <dbReference type="SAM" id="MobiDB-lite"/>
    </source>
</evidence>
<gene>
    <name evidence="3" type="ORF">O9H85_09785</name>
</gene>
<proteinExistence type="predicted"/>
<evidence type="ECO:0000313" key="4">
    <source>
        <dbReference type="Proteomes" id="UP001527882"/>
    </source>
</evidence>
<dbReference type="RefSeq" id="WP_269881146.1">
    <property type="nucleotide sequence ID" value="NZ_JAQAGZ010000005.1"/>
</dbReference>